<sequence>MIMHQHDKYGDTDDSDTDQLRTTSASNLKT</sequence>
<protein>
    <submittedName>
        <fullName evidence="2">Uncharacterized protein</fullName>
    </submittedName>
</protein>
<evidence type="ECO:0000256" key="1">
    <source>
        <dbReference type="SAM" id="MobiDB-lite"/>
    </source>
</evidence>
<accession>A0A1R3HXH9</accession>
<organism evidence="2 3">
    <name type="scientific">Corchorus olitorius</name>
    <dbReference type="NCBI Taxonomy" id="93759"/>
    <lineage>
        <taxon>Eukaryota</taxon>
        <taxon>Viridiplantae</taxon>
        <taxon>Streptophyta</taxon>
        <taxon>Embryophyta</taxon>
        <taxon>Tracheophyta</taxon>
        <taxon>Spermatophyta</taxon>
        <taxon>Magnoliopsida</taxon>
        <taxon>eudicotyledons</taxon>
        <taxon>Gunneridae</taxon>
        <taxon>Pentapetalae</taxon>
        <taxon>rosids</taxon>
        <taxon>malvids</taxon>
        <taxon>Malvales</taxon>
        <taxon>Malvaceae</taxon>
        <taxon>Grewioideae</taxon>
        <taxon>Apeibeae</taxon>
        <taxon>Corchorus</taxon>
    </lineage>
</organism>
<evidence type="ECO:0000313" key="3">
    <source>
        <dbReference type="Proteomes" id="UP000187203"/>
    </source>
</evidence>
<feature type="region of interest" description="Disordered" evidence="1">
    <location>
        <begin position="1"/>
        <end position="30"/>
    </location>
</feature>
<evidence type="ECO:0000313" key="2">
    <source>
        <dbReference type="EMBL" id="OMO75056.1"/>
    </source>
</evidence>
<name>A0A1R3HXH9_9ROSI</name>
<reference evidence="3" key="1">
    <citation type="submission" date="2013-09" db="EMBL/GenBank/DDBJ databases">
        <title>Corchorus olitorius genome sequencing.</title>
        <authorList>
            <person name="Alam M."/>
            <person name="Haque M.S."/>
            <person name="Islam M.S."/>
            <person name="Emdad E.M."/>
            <person name="Islam M.M."/>
            <person name="Ahmed B."/>
            <person name="Halim A."/>
            <person name="Hossen Q.M.M."/>
            <person name="Hossain M.Z."/>
            <person name="Ahmed R."/>
            <person name="Khan M.M."/>
            <person name="Islam R."/>
            <person name="Rashid M.M."/>
            <person name="Khan S.A."/>
            <person name="Rahman M.S."/>
            <person name="Alam M."/>
            <person name="Yahiya A.S."/>
            <person name="Khan M.S."/>
            <person name="Azam M.S."/>
            <person name="Haque T."/>
            <person name="Lashkar M.Z.H."/>
            <person name="Akhand A.I."/>
            <person name="Morshed G."/>
            <person name="Roy S."/>
            <person name="Uddin K.S."/>
            <person name="Rabeya T."/>
            <person name="Hossain A.S."/>
            <person name="Chowdhury A."/>
            <person name="Snigdha A.R."/>
            <person name="Mortoza M.S."/>
            <person name="Matin S.A."/>
            <person name="Hoque S.M.E."/>
            <person name="Islam M.K."/>
            <person name="Roy D.K."/>
            <person name="Haider R."/>
            <person name="Moosa M.M."/>
            <person name="Elias S.M."/>
            <person name="Hasan A.M."/>
            <person name="Jahan S."/>
            <person name="Shafiuddin M."/>
            <person name="Mahmood N."/>
            <person name="Shommy N.S."/>
        </authorList>
    </citation>
    <scope>NUCLEOTIDE SEQUENCE [LARGE SCALE GENOMIC DNA]</scope>
    <source>
        <strain evidence="3">cv. O-4</strain>
    </source>
</reference>
<dbReference type="EMBL" id="AWUE01019231">
    <property type="protein sequence ID" value="OMO75056.1"/>
    <property type="molecule type" value="Genomic_DNA"/>
</dbReference>
<comment type="caution">
    <text evidence="2">The sequence shown here is derived from an EMBL/GenBank/DDBJ whole genome shotgun (WGS) entry which is preliminary data.</text>
</comment>
<keyword evidence="3" id="KW-1185">Reference proteome</keyword>
<proteinExistence type="predicted"/>
<gene>
    <name evidence="2" type="ORF">COLO4_26326</name>
</gene>
<dbReference type="AlphaFoldDB" id="A0A1R3HXH9"/>
<feature type="compositionally biased region" description="Basic and acidic residues" evidence="1">
    <location>
        <begin position="1"/>
        <end position="11"/>
    </location>
</feature>
<dbReference type="Proteomes" id="UP000187203">
    <property type="component" value="Unassembled WGS sequence"/>
</dbReference>